<reference evidence="1" key="2">
    <citation type="submission" date="2022-06" db="UniProtKB">
        <authorList>
            <consortium name="EnsemblMetazoa"/>
        </authorList>
    </citation>
    <scope>IDENTIFICATION</scope>
    <source>
        <strain evidence="1">DF5081</strain>
    </source>
</reference>
<evidence type="ECO:0000313" key="2">
    <source>
        <dbReference type="Proteomes" id="UP000005237"/>
    </source>
</evidence>
<organism evidence="1 2">
    <name type="scientific">Caenorhabditis japonica</name>
    <dbReference type="NCBI Taxonomy" id="281687"/>
    <lineage>
        <taxon>Eukaryota</taxon>
        <taxon>Metazoa</taxon>
        <taxon>Ecdysozoa</taxon>
        <taxon>Nematoda</taxon>
        <taxon>Chromadorea</taxon>
        <taxon>Rhabditida</taxon>
        <taxon>Rhabditina</taxon>
        <taxon>Rhabditomorpha</taxon>
        <taxon>Rhabditoidea</taxon>
        <taxon>Rhabditidae</taxon>
        <taxon>Peloderinae</taxon>
        <taxon>Caenorhabditis</taxon>
    </lineage>
</organism>
<dbReference type="EnsemblMetazoa" id="CJA40016.1">
    <property type="protein sequence ID" value="CJA40016.1"/>
    <property type="gene ID" value="WBGene00215864"/>
</dbReference>
<sequence>MSANEKSGQPVKWLNEEEKQAAILHVYSYRQGVNQPGEILDQLRSVRDACASEVEGEVLVPIVFLIFRLRCSFLDNRSNFHNDY</sequence>
<name>A0A8R1IUF0_CAEJA</name>
<dbReference type="Proteomes" id="UP000005237">
    <property type="component" value="Unassembled WGS sequence"/>
</dbReference>
<keyword evidence="2" id="KW-1185">Reference proteome</keyword>
<reference evidence="2" key="1">
    <citation type="submission" date="2010-08" db="EMBL/GenBank/DDBJ databases">
        <authorList>
            <consortium name="Caenorhabditis japonica Sequencing Consortium"/>
            <person name="Wilson R.K."/>
        </authorList>
    </citation>
    <scope>NUCLEOTIDE SEQUENCE [LARGE SCALE GENOMIC DNA]</scope>
    <source>
        <strain evidence="2">DF5081</strain>
    </source>
</reference>
<proteinExistence type="predicted"/>
<protein>
    <submittedName>
        <fullName evidence="1">Uncharacterized protein</fullName>
    </submittedName>
</protein>
<evidence type="ECO:0000313" key="1">
    <source>
        <dbReference type="EnsemblMetazoa" id="CJA40016.1"/>
    </source>
</evidence>
<accession>A0A8R1IUF0</accession>
<dbReference type="AlphaFoldDB" id="A0A8R1IUF0"/>